<dbReference type="Proteomes" id="UP000013232">
    <property type="component" value="Unassembled WGS sequence"/>
</dbReference>
<evidence type="ECO:0000256" key="2">
    <source>
        <dbReference type="ARBA" id="ARBA00023002"/>
    </source>
</evidence>
<dbReference type="GO" id="GO:0050660">
    <property type="term" value="F:flavin adenine dinucleotide binding"/>
    <property type="evidence" value="ECO:0007669"/>
    <property type="project" value="InterPro"/>
</dbReference>
<dbReference type="PANTHER" id="PTHR43831:SF1">
    <property type="entry name" value="ISOBUTYRYL-COA DEHYDROGENASE, MITOCHONDRIAL"/>
    <property type="match status" value="1"/>
</dbReference>
<dbReference type="AlphaFoldDB" id="N6XWT7"/>
<dbReference type="Pfam" id="PF08028">
    <property type="entry name" value="Acyl-CoA_dh_2"/>
    <property type="match status" value="1"/>
</dbReference>
<proteinExistence type="predicted"/>
<reference evidence="6 7" key="1">
    <citation type="submission" date="2012-09" db="EMBL/GenBank/DDBJ databases">
        <title>Draft Genome Sequences of 6 Strains from Genus Thauera.</title>
        <authorList>
            <person name="Liu B."/>
            <person name="Shapleigh J.P."/>
            <person name="Frostegard A.H."/>
        </authorList>
    </citation>
    <scope>NUCLEOTIDE SEQUENCE [LARGE SCALE GENOMIC DNA]</scope>
    <source>
        <strain evidence="7">47Lol / DSM 12138</strain>
    </source>
</reference>
<name>N6XWT7_THAL4</name>
<dbReference type="InterPro" id="IPR036250">
    <property type="entry name" value="AcylCo_DH-like_C"/>
</dbReference>
<dbReference type="OrthoDB" id="7316074at2"/>
<dbReference type="STRING" id="1123367.GCA_000621305_02986"/>
<keyword evidence="2" id="KW-0560">Oxidoreductase</keyword>
<dbReference type="PANTHER" id="PTHR43831">
    <property type="entry name" value="ISOBUTYRYL-COA DEHYDROGENASE"/>
    <property type="match status" value="1"/>
</dbReference>
<keyword evidence="1" id="KW-0285">Flavoprotein</keyword>
<dbReference type="InterPro" id="IPR013786">
    <property type="entry name" value="AcylCoA_DH/ox_N"/>
</dbReference>
<evidence type="ECO:0000313" key="6">
    <source>
        <dbReference type="EMBL" id="ENO86256.1"/>
    </source>
</evidence>
<feature type="domain" description="Acyl-CoA oxidase/dehydrogenase middle" evidence="3">
    <location>
        <begin position="137"/>
        <end position="227"/>
    </location>
</feature>
<dbReference type="GO" id="GO:0016627">
    <property type="term" value="F:oxidoreductase activity, acting on the CH-CH group of donors"/>
    <property type="evidence" value="ECO:0007669"/>
    <property type="project" value="InterPro"/>
</dbReference>
<organism evidence="6 7">
    <name type="scientific">Thauera linaloolentis (strain DSM 12138 / JCM 21573 / CCUG 41526 / CIP 105981 / IAM 15112 / NBRC 102519 / 47Lol)</name>
    <dbReference type="NCBI Taxonomy" id="1123367"/>
    <lineage>
        <taxon>Bacteria</taxon>
        <taxon>Pseudomonadati</taxon>
        <taxon>Pseudomonadota</taxon>
        <taxon>Betaproteobacteria</taxon>
        <taxon>Rhodocyclales</taxon>
        <taxon>Zoogloeaceae</taxon>
        <taxon>Thauera</taxon>
    </lineage>
</organism>
<dbReference type="Gene3D" id="1.20.140.10">
    <property type="entry name" value="Butyryl-CoA Dehydrogenase, subunit A, domain 3"/>
    <property type="match status" value="1"/>
</dbReference>
<accession>N6XWT7</accession>
<dbReference type="Pfam" id="PF02771">
    <property type="entry name" value="Acyl-CoA_dh_N"/>
    <property type="match status" value="1"/>
</dbReference>
<dbReference type="Pfam" id="PF02770">
    <property type="entry name" value="Acyl-CoA_dh_M"/>
    <property type="match status" value="1"/>
</dbReference>
<protein>
    <submittedName>
        <fullName evidence="6">Acyl-CoA dehydrogenase</fullName>
    </submittedName>
</protein>
<dbReference type="EMBL" id="AMXE01000058">
    <property type="protein sequence ID" value="ENO86256.1"/>
    <property type="molecule type" value="Genomic_DNA"/>
</dbReference>
<dbReference type="Gene3D" id="1.10.540.10">
    <property type="entry name" value="Acyl-CoA dehydrogenase/oxidase, N-terminal domain"/>
    <property type="match status" value="1"/>
</dbReference>
<dbReference type="InterPro" id="IPR006091">
    <property type="entry name" value="Acyl-CoA_Oxase/DH_mid-dom"/>
</dbReference>
<evidence type="ECO:0000313" key="7">
    <source>
        <dbReference type="Proteomes" id="UP000013232"/>
    </source>
</evidence>
<dbReference type="InterPro" id="IPR052547">
    <property type="entry name" value="Mito_Isobutyryl-CoADH"/>
</dbReference>
<dbReference type="SUPFAM" id="SSF56645">
    <property type="entry name" value="Acyl-CoA dehydrogenase NM domain-like"/>
    <property type="match status" value="1"/>
</dbReference>
<dbReference type="eggNOG" id="COG1960">
    <property type="taxonomic scope" value="Bacteria"/>
</dbReference>
<dbReference type="Gene3D" id="2.40.110.10">
    <property type="entry name" value="Butyryl-CoA Dehydrogenase, subunit A, domain 2"/>
    <property type="match status" value="1"/>
</dbReference>
<evidence type="ECO:0000259" key="5">
    <source>
        <dbReference type="Pfam" id="PF08028"/>
    </source>
</evidence>
<dbReference type="InterPro" id="IPR013107">
    <property type="entry name" value="Acyl-CoA_DH_C"/>
</dbReference>
<evidence type="ECO:0000259" key="4">
    <source>
        <dbReference type="Pfam" id="PF02771"/>
    </source>
</evidence>
<dbReference type="InterPro" id="IPR009100">
    <property type="entry name" value="AcylCoA_DH/oxidase_NM_dom_sf"/>
</dbReference>
<feature type="domain" description="Acyl-CoA dehydrogenase C-terminal" evidence="5">
    <location>
        <begin position="260"/>
        <end position="373"/>
    </location>
</feature>
<dbReference type="RefSeq" id="WP_004340812.1">
    <property type="nucleotide sequence ID" value="NZ_AMXE01000058.1"/>
</dbReference>
<feature type="domain" description="Acyl-CoA dehydrogenase/oxidase N-terminal" evidence="4">
    <location>
        <begin position="31"/>
        <end position="103"/>
    </location>
</feature>
<evidence type="ECO:0000259" key="3">
    <source>
        <dbReference type="Pfam" id="PF02770"/>
    </source>
</evidence>
<evidence type="ECO:0000256" key="1">
    <source>
        <dbReference type="ARBA" id="ARBA00022630"/>
    </source>
</evidence>
<dbReference type="CDD" id="cd00567">
    <property type="entry name" value="ACAD"/>
    <property type="match status" value="1"/>
</dbReference>
<gene>
    <name evidence="6" type="ORF">C666_13700</name>
</gene>
<dbReference type="SUPFAM" id="SSF47203">
    <property type="entry name" value="Acyl-CoA dehydrogenase C-terminal domain-like"/>
    <property type="match status" value="1"/>
</dbReference>
<comment type="caution">
    <text evidence="6">The sequence shown here is derived from an EMBL/GenBank/DDBJ whole genome shotgun (WGS) entry which is preliminary data.</text>
</comment>
<dbReference type="PIRSF" id="PIRSF016578">
    <property type="entry name" value="HsaA"/>
    <property type="match status" value="1"/>
</dbReference>
<keyword evidence="7" id="KW-1185">Reference proteome</keyword>
<dbReference type="InterPro" id="IPR046373">
    <property type="entry name" value="Acyl-CoA_Oxase/DH_mid-dom_sf"/>
</dbReference>
<dbReference type="InterPro" id="IPR037069">
    <property type="entry name" value="AcylCoA_DH/ox_N_sf"/>
</dbReference>
<sequence length="399" mass="42434">MPASNTLASPRIAPAATRSDIGHRLAALAAAFAATAARHDRDNTFPHENIRQLHENGLIAHALPTELGGGGADLGEALHIVRSIARGEASTALVLALQYSIGSRLGLDTPGWPREIRQRIARDIVHHGALINALRVEPELGTPVRGGIPATVARPDSGGWRVSGSKIYSTAAPGLTWMLVFAHSAEDTPRIGYWLVHRDSPGISIVEDWDHLGMRASASHKVVFDEVFVPATHALELQAVGALPVADAHTARWAGVLIPAVYDGVARAARDWLAEFASTRVPGNLGRPLSTLPRFQETLGEIDALLLANERLFAGATDGSIALHQLGQLKYLVTTQAIAAVEKAVQVSGNPGLSRANPLERHYRDVLCSRIHAPQNDALLANAGSIAFSSWAAARHATT</sequence>